<dbReference type="SUPFAM" id="SSF103473">
    <property type="entry name" value="MFS general substrate transporter"/>
    <property type="match status" value="1"/>
</dbReference>
<feature type="transmembrane region" description="Helical" evidence="5">
    <location>
        <begin position="221"/>
        <end position="242"/>
    </location>
</feature>
<dbReference type="Pfam" id="PF07690">
    <property type="entry name" value="MFS_1"/>
    <property type="match status" value="1"/>
</dbReference>
<evidence type="ECO:0000256" key="4">
    <source>
        <dbReference type="ARBA" id="ARBA00023136"/>
    </source>
</evidence>
<protein>
    <submittedName>
        <fullName evidence="7">EmrB/QacA subfamily drug resistance transporter</fullName>
    </submittedName>
</protein>
<keyword evidence="8" id="KW-1185">Reference proteome</keyword>
<feature type="transmembrane region" description="Helical" evidence="5">
    <location>
        <begin position="324"/>
        <end position="345"/>
    </location>
</feature>
<keyword evidence="4 5" id="KW-0472">Membrane</keyword>
<reference evidence="7" key="1">
    <citation type="submission" date="2023-07" db="EMBL/GenBank/DDBJ databases">
        <title>Sequencing the genomes of 1000 actinobacteria strains.</title>
        <authorList>
            <person name="Klenk H.-P."/>
        </authorList>
    </citation>
    <scope>NUCLEOTIDE SEQUENCE</scope>
    <source>
        <strain evidence="7">DSM 45977</strain>
    </source>
</reference>
<keyword evidence="2 5" id="KW-0812">Transmembrane</keyword>
<organism evidence="7 8">
    <name type="scientific">Haloactinomyces albus</name>
    <dbReference type="NCBI Taxonomy" id="1352928"/>
    <lineage>
        <taxon>Bacteria</taxon>
        <taxon>Bacillati</taxon>
        <taxon>Actinomycetota</taxon>
        <taxon>Actinomycetes</taxon>
        <taxon>Actinopolysporales</taxon>
        <taxon>Actinopolysporaceae</taxon>
        <taxon>Haloactinomyces</taxon>
    </lineage>
</organism>
<feature type="transmembrane region" description="Helical" evidence="5">
    <location>
        <begin position="423"/>
        <end position="446"/>
    </location>
</feature>
<dbReference type="RefSeq" id="WP_310267869.1">
    <property type="nucleotide sequence ID" value="NZ_JAVDXW010000001.1"/>
</dbReference>
<feature type="transmembrane region" description="Helical" evidence="5">
    <location>
        <begin position="292"/>
        <end position="312"/>
    </location>
</feature>
<dbReference type="PRINTS" id="PR01036">
    <property type="entry name" value="TCRTETB"/>
</dbReference>
<dbReference type="InterPro" id="IPR020846">
    <property type="entry name" value="MFS_dom"/>
</dbReference>
<dbReference type="PROSITE" id="PS00216">
    <property type="entry name" value="SUGAR_TRANSPORT_1"/>
    <property type="match status" value="1"/>
</dbReference>
<feature type="transmembrane region" description="Helical" evidence="5">
    <location>
        <begin position="99"/>
        <end position="119"/>
    </location>
</feature>
<dbReference type="InterPro" id="IPR005829">
    <property type="entry name" value="Sugar_transporter_CS"/>
</dbReference>
<dbReference type="InterPro" id="IPR011701">
    <property type="entry name" value="MFS"/>
</dbReference>
<dbReference type="GO" id="GO:0022857">
    <property type="term" value="F:transmembrane transporter activity"/>
    <property type="evidence" value="ECO:0007669"/>
    <property type="project" value="InterPro"/>
</dbReference>
<dbReference type="Gene3D" id="1.20.1250.20">
    <property type="entry name" value="MFS general substrate transporter like domains"/>
    <property type="match status" value="2"/>
</dbReference>
<proteinExistence type="predicted"/>
<feature type="transmembrane region" description="Helical" evidence="5">
    <location>
        <begin position="72"/>
        <end position="92"/>
    </location>
</feature>
<dbReference type="PANTHER" id="PTHR42718:SF42">
    <property type="entry name" value="EXPORT PROTEIN"/>
    <property type="match status" value="1"/>
</dbReference>
<comment type="subcellular location">
    <subcellularLocation>
        <location evidence="1">Cell membrane</location>
        <topology evidence="1">Multi-pass membrane protein</topology>
    </subcellularLocation>
</comment>
<gene>
    <name evidence="7" type="ORF">JOF55_000123</name>
</gene>
<evidence type="ECO:0000256" key="2">
    <source>
        <dbReference type="ARBA" id="ARBA00022692"/>
    </source>
</evidence>
<feature type="transmembrane region" description="Helical" evidence="5">
    <location>
        <begin position="254"/>
        <end position="271"/>
    </location>
</feature>
<dbReference type="AlphaFoldDB" id="A0AAE3Z7U1"/>
<sequence length="527" mass="54551">MSRSNTVDGAATTGESGALAEGIDVAVYRRRWATLIVLCLALSATMLANTSLSVALPMLSRDLGASTAEQQWFSNAYALVFAGLLFTTSALADRYGRKRMLQAGLVLFGAVSLYVWLFVTSSAELIAARGLLGLGGAMIMPVTLSVLTSVFPSGERTRAVGIWAAISGAGSALGPVIAGLLIQYYSWESVFAINVPVVVLAVLGGIRYVPTRTGRGGGHGGLDLLGALLSTAGITLVVYALIQAQHVGWLAPQTLVMVAIGLVLVAAFVVWERRVTDPMLDVRLFRSSGFSASAVALTLVFFAMIGVFFALSQTLQIVYGYTPLGASTTMLPMAVMMMVVAPQVARIVGRFGPRMTIAGGLVVAALGMAGLSTLTVESGYWHLLIPLAVTATGMSLAMAPATDQLMAHVPKERAGMGSATNDVTREVGAALGVAVLGSILGGSYAAQVSGALTGLPEQAQQMAESSLPGGMMVAESLGERGQALAQEVATSWMSASQTAYLAGAGLILIAAAIAWIWLPRRTGTTVS</sequence>
<name>A0AAE3Z7U1_9ACTN</name>
<feature type="transmembrane region" description="Helical" evidence="5">
    <location>
        <begin position="191"/>
        <end position="209"/>
    </location>
</feature>
<feature type="transmembrane region" description="Helical" evidence="5">
    <location>
        <begin position="380"/>
        <end position="402"/>
    </location>
</feature>
<dbReference type="CDD" id="cd17321">
    <property type="entry name" value="MFS_MMR_MDR_like"/>
    <property type="match status" value="1"/>
</dbReference>
<feature type="transmembrane region" description="Helical" evidence="5">
    <location>
        <begin position="357"/>
        <end position="374"/>
    </location>
</feature>
<feature type="transmembrane region" description="Helical" evidence="5">
    <location>
        <begin position="499"/>
        <end position="518"/>
    </location>
</feature>
<dbReference type="PANTHER" id="PTHR42718">
    <property type="entry name" value="MAJOR FACILITATOR SUPERFAMILY MULTIDRUG TRANSPORTER MFSC"/>
    <property type="match status" value="1"/>
</dbReference>
<dbReference type="EMBL" id="JAVDXW010000001">
    <property type="protein sequence ID" value="MDR7299942.1"/>
    <property type="molecule type" value="Genomic_DNA"/>
</dbReference>
<comment type="caution">
    <text evidence="7">The sequence shown here is derived from an EMBL/GenBank/DDBJ whole genome shotgun (WGS) entry which is preliminary data.</text>
</comment>
<dbReference type="Proteomes" id="UP001180845">
    <property type="component" value="Unassembled WGS sequence"/>
</dbReference>
<dbReference type="InterPro" id="IPR036259">
    <property type="entry name" value="MFS_trans_sf"/>
</dbReference>
<evidence type="ECO:0000256" key="5">
    <source>
        <dbReference type="SAM" id="Phobius"/>
    </source>
</evidence>
<feature type="domain" description="Major facilitator superfamily (MFS) profile" evidence="6">
    <location>
        <begin position="34"/>
        <end position="522"/>
    </location>
</feature>
<dbReference type="PROSITE" id="PS50850">
    <property type="entry name" value="MFS"/>
    <property type="match status" value="1"/>
</dbReference>
<dbReference type="GO" id="GO:0005886">
    <property type="term" value="C:plasma membrane"/>
    <property type="evidence" value="ECO:0007669"/>
    <property type="project" value="UniProtKB-SubCell"/>
</dbReference>
<evidence type="ECO:0000259" key="6">
    <source>
        <dbReference type="PROSITE" id="PS50850"/>
    </source>
</evidence>
<feature type="transmembrane region" description="Helical" evidence="5">
    <location>
        <begin position="32"/>
        <end position="52"/>
    </location>
</feature>
<feature type="transmembrane region" description="Helical" evidence="5">
    <location>
        <begin position="163"/>
        <end position="185"/>
    </location>
</feature>
<evidence type="ECO:0000256" key="3">
    <source>
        <dbReference type="ARBA" id="ARBA00022989"/>
    </source>
</evidence>
<keyword evidence="3 5" id="KW-1133">Transmembrane helix</keyword>
<evidence type="ECO:0000256" key="1">
    <source>
        <dbReference type="ARBA" id="ARBA00004651"/>
    </source>
</evidence>
<evidence type="ECO:0000313" key="8">
    <source>
        <dbReference type="Proteomes" id="UP001180845"/>
    </source>
</evidence>
<evidence type="ECO:0000313" key="7">
    <source>
        <dbReference type="EMBL" id="MDR7299942.1"/>
    </source>
</evidence>
<feature type="transmembrane region" description="Helical" evidence="5">
    <location>
        <begin position="131"/>
        <end position="151"/>
    </location>
</feature>
<accession>A0AAE3Z7U1</accession>